<name>A0ABX4BJF4_FLAFR</name>
<organism evidence="1 2">
    <name type="scientific">Flavobacterium frigidimaris</name>
    <dbReference type="NCBI Taxonomy" id="262320"/>
    <lineage>
        <taxon>Bacteria</taxon>
        <taxon>Pseudomonadati</taxon>
        <taxon>Bacteroidota</taxon>
        <taxon>Flavobacteriia</taxon>
        <taxon>Flavobacteriales</taxon>
        <taxon>Flavobacteriaceae</taxon>
        <taxon>Flavobacterium</taxon>
    </lineage>
</organism>
<gene>
    <name evidence="1" type="ORF">B0A65_22545</name>
</gene>
<reference evidence="1 2" key="1">
    <citation type="submission" date="2016-11" db="EMBL/GenBank/DDBJ databases">
        <title>Whole genomes of Flavobacteriaceae.</title>
        <authorList>
            <person name="Stine C."/>
            <person name="Li C."/>
            <person name="Tadesse D."/>
        </authorList>
    </citation>
    <scope>NUCLEOTIDE SEQUENCE [LARGE SCALE GENOMIC DNA]</scope>
    <source>
        <strain evidence="1 2">DSM 15937</strain>
    </source>
</reference>
<evidence type="ECO:0000313" key="2">
    <source>
        <dbReference type="Proteomes" id="UP000198382"/>
    </source>
</evidence>
<dbReference type="EMBL" id="MUGV01000053">
    <property type="protein sequence ID" value="OXA75136.1"/>
    <property type="molecule type" value="Genomic_DNA"/>
</dbReference>
<sequence length="80" mass="9636">MSVPLALQTEKFANCQEILKIYYLVDQNFKNICDDYCTSKERVEIFKTKIEEDFRSRLEYENLSKELEEEILIYIARNSE</sequence>
<dbReference type="Proteomes" id="UP000198382">
    <property type="component" value="Unassembled WGS sequence"/>
</dbReference>
<keyword evidence="2" id="KW-1185">Reference proteome</keyword>
<proteinExistence type="predicted"/>
<comment type="caution">
    <text evidence="1">The sequence shown here is derived from an EMBL/GenBank/DDBJ whole genome shotgun (WGS) entry which is preliminary data.</text>
</comment>
<protein>
    <submittedName>
        <fullName evidence="1">Uncharacterized protein</fullName>
    </submittedName>
</protein>
<evidence type="ECO:0000313" key="1">
    <source>
        <dbReference type="EMBL" id="OXA75136.1"/>
    </source>
</evidence>
<accession>A0ABX4BJF4</accession>